<dbReference type="Pfam" id="PF01047">
    <property type="entry name" value="MarR"/>
    <property type="match status" value="1"/>
</dbReference>
<dbReference type="GeneID" id="75089838"/>
<dbReference type="InterPro" id="IPR036390">
    <property type="entry name" value="WH_DNA-bd_sf"/>
</dbReference>
<accession>A0A2S6FV96</accession>
<feature type="domain" description="HTH marR-type" evidence="4">
    <location>
        <begin position="6"/>
        <end position="138"/>
    </location>
</feature>
<dbReference type="AlphaFoldDB" id="A0A2S6FV96"/>
<dbReference type="PANTHER" id="PTHR42756">
    <property type="entry name" value="TRANSCRIPTIONAL REGULATOR, MARR"/>
    <property type="match status" value="1"/>
</dbReference>
<dbReference type="SMART" id="SM00347">
    <property type="entry name" value="HTH_MARR"/>
    <property type="match status" value="1"/>
</dbReference>
<comment type="caution">
    <text evidence="5">The sequence shown here is derived from an EMBL/GenBank/DDBJ whole genome shotgun (WGS) entry which is preliminary data.</text>
</comment>
<evidence type="ECO:0000256" key="1">
    <source>
        <dbReference type="ARBA" id="ARBA00023015"/>
    </source>
</evidence>
<keyword evidence="3" id="KW-0804">Transcription</keyword>
<evidence type="ECO:0000259" key="4">
    <source>
        <dbReference type="PROSITE" id="PS50995"/>
    </source>
</evidence>
<dbReference type="InterPro" id="IPR000835">
    <property type="entry name" value="HTH_MarR-typ"/>
</dbReference>
<dbReference type="InterPro" id="IPR011991">
    <property type="entry name" value="ArsR-like_HTH"/>
</dbReference>
<proteinExistence type="predicted"/>
<evidence type="ECO:0000313" key="6">
    <source>
        <dbReference type="Proteomes" id="UP000239863"/>
    </source>
</evidence>
<dbReference type="GO" id="GO:0003677">
    <property type="term" value="F:DNA binding"/>
    <property type="evidence" value="ECO:0007669"/>
    <property type="project" value="UniProtKB-KW"/>
</dbReference>
<keyword evidence="1" id="KW-0805">Transcription regulation</keyword>
<dbReference type="STRING" id="37659.GCA_000703125_00907"/>
<dbReference type="SUPFAM" id="SSF46785">
    <property type="entry name" value="Winged helix' DNA-binding domain"/>
    <property type="match status" value="1"/>
</dbReference>
<reference evidence="5 6" key="1">
    <citation type="submission" date="2018-02" db="EMBL/GenBank/DDBJ databases">
        <title>Genomic Encyclopedia of Archaeal and Bacterial Type Strains, Phase II (KMG-II): from individual species to whole genera.</title>
        <authorList>
            <person name="Goeker M."/>
        </authorList>
    </citation>
    <scope>NUCLEOTIDE SEQUENCE [LARGE SCALE GENOMIC DNA]</scope>
    <source>
        <strain evidence="5 6">DSM 15099</strain>
    </source>
</reference>
<organism evidence="5 6">
    <name type="scientific">Clostridium algidicarnis DSM 15099</name>
    <dbReference type="NCBI Taxonomy" id="1121295"/>
    <lineage>
        <taxon>Bacteria</taxon>
        <taxon>Bacillati</taxon>
        <taxon>Bacillota</taxon>
        <taxon>Clostridia</taxon>
        <taxon>Eubacteriales</taxon>
        <taxon>Clostridiaceae</taxon>
        <taxon>Clostridium</taxon>
    </lineage>
</organism>
<dbReference type="EMBL" id="PTIS01000019">
    <property type="protein sequence ID" value="PPK45593.1"/>
    <property type="molecule type" value="Genomic_DNA"/>
</dbReference>
<dbReference type="CDD" id="cd00090">
    <property type="entry name" value="HTH_ARSR"/>
    <property type="match status" value="1"/>
</dbReference>
<keyword evidence="2" id="KW-0238">DNA-binding</keyword>
<dbReference type="PRINTS" id="PR00598">
    <property type="entry name" value="HTHMARR"/>
</dbReference>
<gene>
    <name evidence="5" type="ORF">BD821_11948</name>
</gene>
<evidence type="ECO:0000256" key="2">
    <source>
        <dbReference type="ARBA" id="ARBA00023125"/>
    </source>
</evidence>
<dbReference type="OrthoDB" id="6400170at2"/>
<dbReference type="Gene3D" id="1.10.10.10">
    <property type="entry name" value="Winged helix-like DNA-binding domain superfamily/Winged helix DNA-binding domain"/>
    <property type="match status" value="1"/>
</dbReference>
<protein>
    <submittedName>
        <fullName evidence="5">MarR family transcriptional regulator</fullName>
    </submittedName>
</protein>
<dbReference type="GO" id="GO:0003700">
    <property type="term" value="F:DNA-binding transcription factor activity"/>
    <property type="evidence" value="ECO:0007669"/>
    <property type="project" value="InterPro"/>
</dbReference>
<evidence type="ECO:0000313" key="5">
    <source>
        <dbReference type="EMBL" id="PPK45593.1"/>
    </source>
</evidence>
<dbReference type="RefSeq" id="WP_029451629.1">
    <property type="nucleotide sequence ID" value="NZ_PTIS01000019.1"/>
</dbReference>
<dbReference type="Proteomes" id="UP000239863">
    <property type="component" value="Unassembled WGS sequence"/>
</dbReference>
<dbReference type="PROSITE" id="PS50995">
    <property type="entry name" value="HTH_MARR_2"/>
    <property type="match status" value="1"/>
</dbReference>
<name>A0A2S6FV96_9CLOT</name>
<sequence length="155" mass="18436">MDSYDHDSLYNTFYQVIRFHYHRTHMLLDEIGIYPGQPPMLLALSKENGQSQKELAKKLNIKPATITVMLKRMEKAKLVERRQDSLDQRISRVYITEQGEEAWKDVHEVMRTIDKECFSNFTQEEQMLLRRLLMQVRDNLMDSCDIKLNVNNTKI</sequence>
<evidence type="ECO:0000256" key="3">
    <source>
        <dbReference type="ARBA" id="ARBA00023163"/>
    </source>
</evidence>
<dbReference type="PANTHER" id="PTHR42756:SF1">
    <property type="entry name" value="TRANSCRIPTIONAL REPRESSOR OF EMRAB OPERON"/>
    <property type="match status" value="1"/>
</dbReference>
<dbReference type="InterPro" id="IPR036388">
    <property type="entry name" value="WH-like_DNA-bd_sf"/>
</dbReference>